<dbReference type="RefSeq" id="WP_317900332.1">
    <property type="nucleotide sequence ID" value="NZ_JAIRBC010000001.1"/>
</dbReference>
<name>A0AAE3JR20_9FLAO</name>
<dbReference type="EMBL" id="JAIRBC010000001">
    <property type="protein sequence ID" value="MCG2459182.1"/>
    <property type="molecule type" value="Genomic_DNA"/>
</dbReference>
<sequence>MTKPKERPWFWNILIVITIILVLSVFTAHYKNWTKIKNDRFRILSGFYKKEIQFSELDSVVWVAKIPPMIRLNGFSAMETEKGIYQEFKDSLTDKTVDVFVDNLSDPKIKLVYRDSLKLFFNLSDSTDTKQLYQQLTTRIDSLPKK</sequence>
<organism evidence="2 3">
    <name type="scientific">Cerina litoralis</name>
    <dbReference type="NCBI Taxonomy" id="2874477"/>
    <lineage>
        <taxon>Bacteria</taxon>
        <taxon>Pseudomonadati</taxon>
        <taxon>Bacteroidota</taxon>
        <taxon>Flavobacteriia</taxon>
        <taxon>Flavobacteriales</taxon>
        <taxon>Flavobacteriaceae</taxon>
        <taxon>Cerina</taxon>
    </lineage>
</organism>
<comment type="caution">
    <text evidence="2">The sequence shown here is derived from an EMBL/GenBank/DDBJ whole genome shotgun (WGS) entry which is preliminary data.</text>
</comment>
<gene>
    <name evidence="2" type="ORF">K8352_00310</name>
</gene>
<proteinExistence type="predicted"/>
<evidence type="ECO:0000256" key="1">
    <source>
        <dbReference type="SAM" id="Phobius"/>
    </source>
</evidence>
<keyword evidence="1" id="KW-1133">Transmembrane helix</keyword>
<reference evidence="2" key="1">
    <citation type="submission" date="2023-02" db="EMBL/GenBank/DDBJ databases">
        <title>Genome of Flavobacteriaceae gen. nov. sp. strain F89.</title>
        <authorList>
            <person name="Wang Y."/>
        </authorList>
    </citation>
    <scope>NUCLEOTIDE SEQUENCE</scope>
    <source>
        <strain evidence="2">F89</strain>
    </source>
</reference>
<keyword evidence="1" id="KW-0472">Membrane</keyword>
<dbReference type="AlphaFoldDB" id="A0AAE3JR20"/>
<dbReference type="Proteomes" id="UP001200642">
    <property type="component" value="Unassembled WGS sequence"/>
</dbReference>
<accession>A0AAE3JR20</accession>
<evidence type="ECO:0000313" key="2">
    <source>
        <dbReference type="EMBL" id="MCG2459182.1"/>
    </source>
</evidence>
<keyword evidence="1" id="KW-0812">Transmembrane</keyword>
<evidence type="ECO:0000313" key="3">
    <source>
        <dbReference type="Proteomes" id="UP001200642"/>
    </source>
</evidence>
<protein>
    <submittedName>
        <fullName evidence="2">Uncharacterized protein</fullName>
    </submittedName>
</protein>
<keyword evidence="3" id="KW-1185">Reference proteome</keyword>
<feature type="transmembrane region" description="Helical" evidence="1">
    <location>
        <begin position="9"/>
        <end position="30"/>
    </location>
</feature>